<evidence type="ECO:0000313" key="1">
    <source>
        <dbReference type="EMBL" id="SEW02285.1"/>
    </source>
</evidence>
<reference evidence="2" key="1">
    <citation type="submission" date="2016-10" db="EMBL/GenBank/DDBJ databases">
        <authorList>
            <person name="Varghese N."/>
            <person name="Submissions S."/>
        </authorList>
    </citation>
    <scope>NUCLEOTIDE SEQUENCE [LARGE SCALE GENOMIC DNA]</scope>
    <source>
        <strain evidence="2">CGMCC 1.12402</strain>
    </source>
</reference>
<organism evidence="1 2">
    <name type="scientific">Roseivirga pacifica</name>
    <dbReference type="NCBI Taxonomy" id="1267423"/>
    <lineage>
        <taxon>Bacteria</taxon>
        <taxon>Pseudomonadati</taxon>
        <taxon>Bacteroidota</taxon>
        <taxon>Cytophagia</taxon>
        <taxon>Cytophagales</taxon>
        <taxon>Roseivirgaceae</taxon>
        <taxon>Roseivirga</taxon>
    </lineage>
</organism>
<evidence type="ECO:0008006" key="3">
    <source>
        <dbReference type="Google" id="ProtNLM"/>
    </source>
</evidence>
<keyword evidence="2" id="KW-1185">Reference proteome</keyword>
<dbReference type="Gene3D" id="3.40.50.150">
    <property type="entry name" value="Vaccinia Virus protein VP39"/>
    <property type="match status" value="1"/>
</dbReference>
<dbReference type="Proteomes" id="UP000199437">
    <property type="component" value="Unassembled WGS sequence"/>
</dbReference>
<sequence>MPTSHPFQLNEITHLVTLLKPKRVLEIGIGFGKYGMLLREYLEIWGEGDDYTKWTRTIDGIEIFEPYILPHHRSIYDQIFIGNAIDILPEIDNYDLILLIDVLEHFEMEDAKRLLALCKTKSEHIIISSPKDIGTQGAGYNNEFEAHRSQWTSISLKQELDSQLLFIPNRYSIIALYAPKAKLKRIKKALLTFGISSLIKKYAFWLYQLIERANLPFLPTKKP</sequence>
<gene>
    <name evidence="1" type="ORF">SAMN05216290_1300</name>
</gene>
<proteinExistence type="predicted"/>
<name>A0A1I0NN57_9BACT</name>
<dbReference type="EMBL" id="FOIR01000001">
    <property type="protein sequence ID" value="SEW02285.1"/>
    <property type="molecule type" value="Genomic_DNA"/>
</dbReference>
<accession>A0A1I0NN57</accession>
<evidence type="ECO:0000313" key="2">
    <source>
        <dbReference type="Proteomes" id="UP000199437"/>
    </source>
</evidence>
<dbReference type="AlphaFoldDB" id="A0A1I0NN57"/>
<protein>
    <recommendedName>
        <fullName evidence="3">Methyltransferase domain-containing protein</fullName>
    </recommendedName>
</protein>
<dbReference type="InterPro" id="IPR029063">
    <property type="entry name" value="SAM-dependent_MTases_sf"/>
</dbReference>
<dbReference type="SUPFAM" id="SSF53335">
    <property type="entry name" value="S-adenosyl-L-methionine-dependent methyltransferases"/>
    <property type="match status" value="1"/>
</dbReference>
<dbReference type="STRING" id="1267423.SAMN05216290_1300"/>